<dbReference type="PANTHER" id="PTHR11757">
    <property type="entry name" value="PROTEASE FAMILY S9A OLIGOPEPTIDASE"/>
    <property type="match status" value="1"/>
</dbReference>
<keyword evidence="3" id="KW-0720">Serine protease</keyword>
<dbReference type="InterPro" id="IPR029058">
    <property type="entry name" value="AB_hydrolase_fold"/>
</dbReference>
<dbReference type="GO" id="GO:0006508">
    <property type="term" value="P:proteolysis"/>
    <property type="evidence" value="ECO:0007669"/>
    <property type="project" value="UniProtKB-KW"/>
</dbReference>
<dbReference type="PRINTS" id="PR00862">
    <property type="entry name" value="PROLIGOPTASE"/>
</dbReference>
<dbReference type="PANTHER" id="PTHR11757:SF12">
    <property type="entry name" value="PROLYL ENDOPEPTIDASE"/>
    <property type="match status" value="1"/>
</dbReference>
<comment type="function">
    <text evidence="2">Serine peptidase whose precise substrate specificity remains unclear. Does not cleave peptides after a arginine or lysine residue. Regulates trans-Golgi network morphology and sorting by regulating the membrane binding of the AP-1 complex. May play a role in the regulation of synaptic vesicle exocytosis.</text>
</comment>
<dbReference type="EC" id="3.4.21.-" evidence="3"/>
<feature type="domain" description="Peptidase S9 prolyl oligopeptidase catalytic" evidence="4">
    <location>
        <begin position="3"/>
        <end position="199"/>
    </location>
</feature>
<dbReference type="SUPFAM" id="SSF53474">
    <property type="entry name" value="alpha/beta-Hydrolases"/>
    <property type="match status" value="1"/>
</dbReference>
<dbReference type="EMBL" id="AUSU01009772">
    <property type="protein sequence ID" value="EPS57852.1"/>
    <property type="molecule type" value="Genomic_DNA"/>
</dbReference>
<dbReference type="GO" id="GO:0009507">
    <property type="term" value="C:chloroplast"/>
    <property type="evidence" value="ECO:0007669"/>
    <property type="project" value="TreeGrafter"/>
</dbReference>
<name>S8DET7_9LAMI</name>
<dbReference type="AlphaFoldDB" id="S8DET7"/>
<feature type="non-terminal residue" evidence="5">
    <location>
        <position position="200"/>
    </location>
</feature>
<proteinExistence type="inferred from homology"/>
<evidence type="ECO:0000256" key="3">
    <source>
        <dbReference type="RuleBase" id="RU368024"/>
    </source>
</evidence>
<evidence type="ECO:0000259" key="4">
    <source>
        <dbReference type="Pfam" id="PF00326"/>
    </source>
</evidence>
<comment type="similarity">
    <text evidence="1 3">Belongs to the peptidase S9A family.</text>
</comment>
<dbReference type="InterPro" id="IPR001375">
    <property type="entry name" value="Peptidase_S9_cat"/>
</dbReference>
<gene>
    <name evidence="5" type="ORF">M569_16964</name>
</gene>
<dbReference type="Proteomes" id="UP000015453">
    <property type="component" value="Unassembled WGS sequence"/>
</dbReference>
<keyword evidence="3" id="KW-0645">Protease</keyword>
<dbReference type="InterPro" id="IPR002470">
    <property type="entry name" value="Peptidase_S9A"/>
</dbReference>
<dbReference type="OrthoDB" id="248387at2759"/>
<keyword evidence="6" id="KW-1185">Reference proteome</keyword>
<organism evidence="5 6">
    <name type="scientific">Genlisea aurea</name>
    <dbReference type="NCBI Taxonomy" id="192259"/>
    <lineage>
        <taxon>Eukaryota</taxon>
        <taxon>Viridiplantae</taxon>
        <taxon>Streptophyta</taxon>
        <taxon>Embryophyta</taxon>
        <taxon>Tracheophyta</taxon>
        <taxon>Spermatophyta</taxon>
        <taxon>Magnoliopsida</taxon>
        <taxon>eudicotyledons</taxon>
        <taxon>Gunneridae</taxon>
        <taxon>Pentapetalae</taxon>
        <taxon>asterids</taxon>
        <taxon>lamiids</taxon>
        <taxon>Lamiales</taxon>
        <taxon>Lentibulariaceae</taxon>
        <taxon>Genlisea</taxon>
    </lineage>
</organism>
<dbReference type="Gene3D" id="3.40.50.1820">
    <property type="entry name" value="alpha/beta hydrolase"/>
    <property type="match status" value="1"/>
</dbReference>
<feature type="non-terminal residue" evidence="5">
    <location>
        <position position="1"/>
    </location>
</feature>
<protein>
    <recommendedName>
        <fullName evidence="3">Prolyl endopeptidase</fullName>
        <ecNumber evidence="3">3.4.21.-</ecNumber>
    </recommendedName>
</protein>
<evidence type="ECO:0000256" key="1">
    <source>
        <dbReference type="ARBA" id="ARBA00005228"/>
    </source>
</evidence>
<comment type="caution">
    <text evidence="5">The sequence shown here is derived from an EMBL/GenBank/DDBJ whole genome shotgun (WGS) entry which is preliminary data.</text>
</comment>
<dbReference type="Pfam" id="PF00326">
    <property type="entry name" value="Peptidase_S9"/>
    <property type="match status" value="1"/>
</dbReference>
<sequence length="200" mass="21985">FFEFRGGAGSTPSWHKSGCAMNKLNSVLDFISCGEYLIDEGYVHRNQLAAHGISAGSLLAAAAINMRPELFHSAILKVPFLDVLNTLLDPNLPLTALDHEEFGDPRTRPFFEYIRKYSPYDNITPGVCYPSMLVSASLNDSRVGAWEAAKWVAKIRETACSSCSSCVILRTDEGGGHFGEGGRFAECREAAYDYAFLMKV</sequence>
<reference evidence="5 6" key="1">
    <citation type="journal article" date="2013" name="BMC Genomics">
        <title>The miniature genome of a carnivorous plant Genlisea aurea contains a low number of genes and short non-coding sequences.</title>
        <authorList>
            <person name="Leushkin E.V."/>
            <person name="Sutormin R.A."/>
            <person name="Nabieva E.R."/>
            <person name="Penin A.A."/>
            <person name="Kondrashov A.S."/>
            <person name="Logacheva M.D."/>
        </authorList>
    </citation>
    <scope>NUCLEOTIDE SEQUENCE [LARGE SCALE GENOMIC DNA]</scope>
</reference>
<evidence type="ECO:0000313" key="6">
    <source>
        <dbReference type="Proteomes" id="UP000015453"/>
    </source>
</evidence>
<dbReference type="GO" id="GO:0004252">
    <property type="term" value="F:serine-type endopeptidase activity"/>
    <property type="evidence" value="ECO:0007669"/>
    <property type="project" value="UniProtKB-UniRule"/>
</dbReference>
<keyword evidence="3" id="KW-0378">Hydrolase</keyword>
<accession>S8DET7</accession>
<evidence type="ECO:0000313" key="5">
    <source>
        <dbReference type="EMBL" id="EPS57852.1"/>
    </source>
</evidence>
<evidence type="ECO:0000256" key="2">
    <source>
        <dbReference type="ARBA" id="ARBA00045448"/>
    </source>
</evidence>
<dbReference type="InterPro" id="IPR051543">
    <property type="entry name" value="Serine_Peptidase_S9A"/>
</dbReference>